<comment type="caution">
    <text evidence="1">The sequence shown here is derived from an EMBL/GenBank/DDBJ whole genome shotgun (WGS) entry which is preliminary data.</text>
</comment>
<organism evidence="1 2">
    <name type="scientific">Paralvinella palmiformis</name>
    <dbReference type="NCBI Taxonomy" id="53620"/>
    <lineage>
        <taxon>Eukaryota</taxon>
        <taxon>Metazoa</taxon>
        <taxon>Spiralia</taxon>
        <taxon>Lophotrochozoa</taxon>
        <taxon>Annelida</taxon>
        <taxon>Polychaeta</taxon>
        <taxon>Sedentaria</taxon>
        <taxon>Canalipalpata</taxon>
        <taxon>Terebellida</taxon>
        <taxon>Terebelliformia</taxon>
        <taxon>Alvinellidae</taxon>
        <taxon>Paralvinella</taxon>
    </lineage>
</organism>
<dbReference type="EMBL" id="JAODUP010000542">
    <property type="protein sequence ID" value="KAK2147669.1"/>
    <property type="molecule type" value="Genomic_DNA"/>
</dbReference>
<protein>
    <submittedName>
        <fullName evidence="1">Uncharacterized protein</fullName>
    </submittedName>
</protein>
<evidence type="ECO:0000313" key="1">
    <source>
        <dbReference type="EMBL" id="KAK2147669.1"/>
    </source>
</evidence>
<name>A0AAD9MYH7_9ANNE</name>
<evidence type="ECO:0000313" key="2">
    <source>
        <dbReference type="Proteomes" id="UP001208570"/>
    </source>
</evidence>
<dbReference type="Proteomes" id="UP001208570">
    <property type="component" value="Unassembled WGS sequence"/>
</dbReference>
<keyword evidence="2" id="KW-1185">Reference proteome</keyword>
<dbReference type="AlphaFoldDB" id="A0AAD9MYH7"/>
<proteinExistence type="predicted"/>
<sequence>MDANRFRGAFNSVKPELTTTCFSDHHFIVIILHLSTIFLKQLIKQGKINRIDLVKYGRSVMALAMLSAMGNAMVPHEDDVISCLQGRIRCYENYTCGDLLDDMDDYCDVSCEYQLPHPVP</sequence>
<reference evidence="1" key="1">
    <citation type="journal article" date="2023" name="Mol. Biol. Evol.">
        <title>Third-Generation Sequencing Reveals the Adaptive Role of the Epigenome in Three Deep-Sea Polychaetes.</title>
        <authorList>
            <person name="Perez M."/>
            <person name="Aroh O."/>
            <person name="Sun Y."/>
            <person name="Lan Y."/>
            <person name="Juniper S.K."/>
            <person name="Young C.R."/>
            <person name="Angers B."/>
            <person name="Qian P.Y."/>
        </authorList>
    </citation>
    <scope>NUCLEOTIDE SEQUENCE</scope>
    <source>
        <strain evidence="1">P08H-3</strain>
    </source>
</reference>
<accession>A0AAD9MYH7</accession>
<gene>
    <name evidence="1" type="ORF">LSH36_542g02019</name>
</gene>